<name>A0ACB7EVB5_NIBAL</name>
<evidence type="ECO:0000313" key="1">
    <source>
        <dbReference type="EMBL" id="KAG8006173.1"/>
    </source>
</evidence>
<organism evidence="1 2">
    <name type="scientific">Nibea albiflora</name>
    <name type="common">Yellow drum</name>
    <name type="synonym">Corvina albiflora</name>
    <dbReference type="NCBI Taxonomy" id="240163"/>
    <lineage>
        <taxon>Eukaryota</taxon>
        <taxon>Metazoa</taxon>
        <taxon>Chordata</taxon>
        <taxon>Craniata</taxon>
        <taxon>Vertebrata</taxon>
        <taxon>Euteleostomi</taxon>
        <taxon>Actinopterygii</taxon>
        <taxon>Neopterygii</taxon>
        <taxon>Teleostei</taxon>
        <taxon>Neoteleostei</taxon>
        <taxon>Acanthomorphata</taxon>
        <taxon>Eupercaria</taxon>
        <taxon>Sciaenidae</taxon>
        <taxon>Nibea</taxon>
    </lineage>
</organism>
<accession>A0ACB7EVB5</accession>
<protein>
    <submittedName>
        <fullName evidence="1">PLAC8-like protein 1</fullName>
    </submittedName>
</protein>
<proteinExistence type="predicted"/>
<gene>
    <name evidence="1" type="primary">PLAC8L1.4</name>
    <name evidence="1" type="ORF">GBF38_005357</name>
</gene>
<evidence type="ECO:0000313" key="2">
    <source>
        <dbReference type="Proteomes" id="UP000805704"/>
    </source>
</evidence>
<dbReference type="EMBL" id="CM024809">
    <property type="protein sequence ID" value="KAG8006173.1"/>
    <property type="molecule type" value="Genomic_DNA"/>
</dbReference>
<keyword evidence="2" id="KW-1185">Reference proteome</keyword>
<dbReference type="Proteomes" id="UP000805704">
    <property type="component" value="Chromosome 21"/>
</dbReference>
<reference evidence="1" key="1">
    <citation type="submission" date="2020-04" db="EMBL/GenBank/DDBJ databases">
        <title>A chromosome-scale assembly and high-density genetic map of the yellow drum (Nibea albiflora) genome.</title>
        <authorList>
            <person name="Xu D."/>
            <person name="Zhang W."/>
            <person name="Chen R."/>
            <person name="Tan P."/>
            <person name="Wang L."/>
            <person name="Song H."/>
            <person name="Tian L."/>
            <person name="Zhu Q."/>
            <person name="Wang B."/>
        </authorList>
    </citation>
    <scope>NUCLEOTIDE SEQUENCE</scope>
    <source>
        <strain evidence="1">ZJHYS-2018</strain>
    </source>
</reference>
<comment type="caution">
    <text evidence="1">The sequence shown here is derived from an EMBL/GenBank/DDBJ whole genome shotgun (WGS) entry which is preliminary data.</text>
</comment>
<sequence>MAVQQQVSSVMTTQGSAAWSTGLFDPYEDKKTCNYAVCCFPCLQCQTANDFGWFFLLPLLDTLACGLVSWKLRSSMRERYDIRGSRVDDCCMICCCYPCVWCQMHRELRIKK</sequence>